<keyword evidence="1 4" id="KW-0963">Cytoplasm</keyword>
<dbReference type="GO" id="GO:0003743">
    <property type="term" value="F:translation initiation factor activity"/>
    <property type="evidence" value="ECO:0007669"/>
    <property type="project" value="UniProtKB-UniRule"/>
</dbReference>
<name>A0A8J2WNM3_9CRUS</name>
<comment type="subunit">
    <text evidence="4">Component of the eukaryotic translation initiation factor 3 (eIF-3) complex.</text>
</comment>
<dbReference type="InterPro" id="IPR011990">
    <property type="entry name" value="TPR-like_helical_dom_sf"/>
</dbReference>
<protein>
    <recommendedName>
        <fullName evidence="4">Eukaryotic translation initiation factor 3 subunit L</fullName>
        <shortName evidence="4">eIF3l</shortName>
    </recommendedName>
</protein>
<comment type="similarity">
    <text evidence="4">Belongs to the eIF-3 subunit L family.</text>
</comment>
<sequence length="546" mass="64296">MYAEEFEDYEYEADVYEPTGDPRLDAENERYTSYGSAPQYAQYSMPDVIKKFIIYFREMVNSGKLYEIQNVYENTFPKLTEEHFKSSPWPDADEVSPLVDDDQPFLILYKELYYRHIYARIQGGPTIEQRFESYYNYCQLFNHILSAKSPVVLELPHQWLWEIIDEFVYQFQSFALFRCSLHKKSAEELEFIRINPTLWNIHSVLNVLYSLVDKSNINQQLEVYAKGDDPDTVAGEFGRRPLYKMLGYFSLVGLLRLHSLLGDFYQAVKVLENMELNKKTLYSRVPACQISTYYYVGFAYLMMRRYADAIRTFSHILLYVQRTKPLYQAKTYQNDQINKQTEKMYVLLSVCLVLHPQRIDESLQAILREKPHAERIVRMQKGELQEFENAFAFASPKFLSPVPPPVEAPPADHRREPFQQLAKSFYGRSTTATYFTNHSQVFRIKFYLRLYTTMPVAKMAAFLEMPDTDFRTHLLCFKHKMKNVVWTKGTSGLDGELQSGSEVDFYIDGGMIHIADTKVARRYGDYFIRQIHKFEEINRVLKTQKV</sequence>
<dbReference type="PANTHER" id="PTHR13242:SF0">
    <property type="entry name" value="EUKARYOTIC TRANSLATION INITIATION FACTOR 3 SUBUNIT L"/>
    <property type="match status" value="1"/>
</dbReference>
<evidence type="ECO:0000256" key="1">
    <source>
        <dbReference type="ARBA" id="ARBA00022490"/>
    </source>
</evidence>
<keyword evidence="2 4" id="KW-0396">Initiation factor</keyword>
<reference evidence="5" key="1">
    <citation type="submission" date="2021-11" db="EMBL/GenBank/DDBJ databases">
        <authorList>
            <person name="Schell T."/>
        </authorList>
    </citation>
    <scope>NUCLEOTIDE SEQUENCE</scope>
    <source>
        <strain evidence="5">M5</strain>
    </source>
</reference>
<dbReference type="Proteomes" id="UP000789390">
    <property type="component" value="Unassembled WGS sequence"/>
</dbReference>
<evidence type="ECO:0000313" key="6">
    <source>
        <dbReference type="Proteomes" id="UP000789390"/>
    </source>
</evidence>
<dbReference type="GO" id="GO:0033290">
    <property type="term" value="C:eukaryotic 48S preinitiation complex"/>
    <property type="evidence" value="ECO:0007669"/>
    <property type="project" value="UniProtKB-UniRule"/>
</dbReference>
<accession>A0A8J2WNM3</accession>
<dbReference type="OrthoDB" id="15082at2759"/>
<dbReference type="EMBL" id="CAKKLH010000297">
    <property type="protein sequence ID" value="CAH0109925.1"/>
    <property type="molecule type" value="Genomic_DNA"/>
</dbReference>
<dbReference type="GO" id="GO:0001732">
    <property type="term" value="P:formation of cytoplasmic translation initiation complex"/>
    <property type="evidence" value="ECO:0007669"/>
    <property type="project" value="UniProtKB-UniRule"/>
</dbReference>
<comment type="caution">
    <text evidence="5">The sequence shown here is derived from an EMBL/GenBank/DDBJ whole genome shotgun (WGS) entry which is preliminary data.</text>
</comment>
<evidence type="ECO:0000256" key="4">
    <source>
        <dbReference type="HAMAP-Rule" id="MF_03011"/>
    </source>
</evidence>
<keyword evidence="3 4" id="KW-0648">Protein biosynthesis</keyword>
<comment type="function">
    <text evidence="4">Component of the eukaryotic translation initiation factor 3 (eIF-3) complex, which is involved in protein synthesis of a specialized repertoire of mRNAs and, together with other initiation factors, stimulates binding of mRNA and methionyl-tRNAi to the 40S ribosome. The eIF-3 complex specifically targets and initiates translation of a subset of mRNAs involved in cell proliferation.</text>
</comment>
<evidence type="ECO:0000256" key="3">
    <source>
        <dbReference type="ARBA" id="ARBA00022917"/>
    </source>
</evidence>
<evidence type="ECO:0000256" key="2">
    <source>
        <dbReference type="ARBA" id="ARBA00022540"/>
    </source>
</evidence>
<keyword evidence="6" id="KW-1185">Reference proteome</keyword>
<proteinExistence type="inferred from homology"/>
<gene>
    <name evidence="5" type="ORF">DGAL_LOCUS13415</name>
</gene>
<dbReference type="Pfam" id="PF10255">
    <property type="entry name" value="Paf67"/>
    <property type="match status" value="1"/>
</dbReference>
<dbReference type="InterPro" id="IPR019382">
    <property type="entry name" value="eIF3l"/>
</dbReference>
<dbReference type="SUPFAM" id="SSF48452">
    <property type="entry name" value="TPR-like"/>
    <property type="match status" value="1"/>
</dbReference>
<organism evidence="5 6">
    <name type="scientific">Daphnia galeata</name>
    <dbReference type="NCBI Taxonomy" id="27404"/>
    <lineage>
        <taxon>Eukaryota</taxon>
        <taxon>Metazoa</taxon>
        <taxon>Ecdysozoa</taxon>
        <taxon>Arthropoda</taxon>
        <taxon>Crustacea</taxon>
        <taxon>Branchiopoda</taxon>
        <taxon>Diplostraca</taxon>
        <taxon>Cladocera</taxon>
        <taxon>Anomopoda</taxon>
        <taxon>Daphniidae</taxon>
        <taxon>Daphnia</taxon>
    </lineage>
</organism>
<dbReference type="PANTHER" id="PTHR13242">
    <property type="entry name" value="EUKARYOTIC TRANSLATION INITIATION FACTOR 3"/>
    <property type="match status" value="1"/>
</dbReference>
<dbReference type="GO" id="GO:0005852">
    <property type="term" value="C:eukaryotic translation initiation factor 3 complex"/>
    <property type="evidence" value="ECO:0007669"/>
    <property type="project" value="UniProtKB-UniRule"/>
</dbReference>
<dbReference type="HAMAP" id="MF_03011">
    <property type="entry name" value="eIF3l"/>
    <property type="match status" value="1"/>
</dbReference>
<evidence type="ECO:0000313" key="5">
    <source>
        <dbReference type="EMBL" id="CAH0109925.1"/>
    </source>
</evidence>
<dbReference type="GO" id="GO:0016282">
    <property type="term" value="C:eukaryotic 43S preinitiation complex"/>
    <property type="evidence" value="ECO:0007669"/>
    <property type="project" value="UniProtKB-UniRule"/>
</dbReference>
<dbReference type="AlphaFoldDB" id="A0A8J2WNM3"/>
<comment type="subcellular location">
    <subcellularLocation>
        <location evidence="4">Cytoplasm</location>
    </subcellularLocation>
</comment>